<reference evidence="6 7" key="1">
    <citation type="journal article" date="2021" name="ISME Commun">
        <title>Automated analysis of genomic sequences facilitates high-throughput and comprehensive description of bacteria.</title>
        <authorList>
            <person name="Hitch T.C.A."/>
        </authorList>
    </citation>
    <scope>NUCLEOTIDE SEQUENCE [LARGE SCALE GENOMIC DNA]</scope>
    <source>
        <strain evidence="6 7">Sanger_109</strain>
    </source>
</reference>
<dbReference type="SUPFAM" id="SSF53850">
    <property type="entry name" value="Periplasmic binding protein-like II"/>
    <property type="match status" value="1"/>
</dbReference>
<feature type="domain" description="HTH lysR-type" evidence="5">
    <location>
        <begin position="1"/>
        <end position="58"/>
    </location>
</feature>
<dbReference type="Gene3D" id="1.10.10.10">
    <property type="entry name" value="Winged helix-like DNA-binding domain superfamily/Winged helix DNA-binding domain"/>
    <property type="match status" value="1"/>
</dbReference>
<keyword evidence="7" id="KW-1185">Reference proteome</keyword>
<dbReference type="PRINTS" id="PR00039">
    <property type="entry name" value="HTHLYSR"/>
</dbReference>
<evidence type="ECO:0000256" key="2">
    <source>
        <dbReference type="ARBA" id="ARBA00023015"/>
    </source>
</evidence>
<sequence>MNIMRMQYFVDVARMENVTKAAQQNYISQTAMSQQIANIENELEVKLFTREKGRLHLTQAGQTFYEGCLKMLKLYQDVTRETKEAWDLQYGLGQIVIGILTSSTVEYLEIIREQFNEKYPDIHIKFSQGSFRELRCQMEQGELDIAICPDFNLKGIPTIDTRVLAHEKMGLLVNKKHPLAKKKCVTVKDIKKEKIIMTEPRWAGGSYEQMRLCCQEDGFEPNIVEEASSAAIHTMLVSMDRGCAFLPERIAVYDHRKCVMLHLTDSKQISHVSIGWKKKKEHTPLYYFIQLVCSFYENDYEKWVRQYMKAGRSEGGT</sequence>
<evidence type="ECO:0000256" key="3">
    <source>
        <dbReference type="ARBA" id="ARBA00023125"/>
    </source>
</evidence>
<dbReference type="InterPro" id="IPR036390">
    <property type="entry name" value="WH_DNA-bd_sf"/>
</dbReference>
<evidence type="ECO:0000313" key="6">
    <source>
        <dbReference type="EMBL" id="MCU6761581.1"/>
    </source>
</evidence>
<dbReference type="PANTHER" id="PTHR30346">
    <property type="entry name" value="TRANSCRIPTIONAL DUAL REGULATOR HCAR-RELATED"/>
    <property type="match status" value="1"/>
</dbReference>
<gene>
    <name evidence="6" type="ORF">OCV88_04400</name>
</gene>
<dbReference type="Pfam" id="PF00126">
    <property type="entry name" value="HTH_1"/>
    <property type="match status" value="1"/>
</dbReference>
<evidence type="ECO:0000313" key="7">
    <source>
        <dbReference type="Proteomes" id="UP001652442"/>
    </source>
</evidence>
<protein>
    <submittedName>
        <fullName evidence="6">LysR family transcriptional regulator</fullName>
    </submittedName>
</protein>
<dbReference type="RefSeq" id="WP_158424372.1">
    <property type="nucleotide sequence ID" value="NZ_JAOQJQ010000001.1"/>
</dbReference>
<comment type="caution">
    <text evidence="6">The sequence shown here is derived from an EMBL/GenBank/DDBJ whole genome shotgun (WGS) entry which is preliminary data.</text>
</comment>
<keyword evidence="4" id="KW-0804">Transcription</keyword>
<dbReference type="PANTHER" id="PTHR30346:SF28">
    <property type="entry name" value="HTH-TYPE TRANSCRIPTIONAL REGULATOR CYNR"/>
    <property type="match status" value="1"/>
</dbReference>
<keyword evidence="3" id="KW-0238">DNA-binding</keyword>
<dbReference type="PROSITE" id="PS50931">
    <property type="entry name" value="HTH_LYSR"/>
    <property type="match status" value="1"/>
</dbReference>
<name>A0ABT2TIT0_9FIRM</name>
<dbReference type="Gene3D" id="3.40.190.10">
    <property type="entry name" value="Periplasmic binding protein-like II"/>
    <property type="match status" value="2"/>
</dbReference>
<evidence type="ECO:0000259" key="5">
    <source>
        <dbReference type="PROSITE" id="PS50931"/>
    </source>
</evidence>
<dbReference type="InterPro" id="IPR005119">
    <property type="entry name" value="LysR_subst-bd"/>
</dbReference>
<keyword evidence="2" id="KW-0805">Transcription regulation</keyword>
<dbReference type="InterPro" id="IPR000847">
    <property type="entry name" value="LysR_HTH_N"/>
</dbReference>
<dbReference type="CDD" id="cd08414">
    <property type="entry name" value="PBP2_LTTR_aromatics_like"/>
    <property type="match status" value="1"/>
</dbReference>
<dbReference type="EMBL" id="JAOQJQ010000001">
    <property type="protein sequence ID" value="MCU6761581.1"/>
    <property type="molecule type" value="Genomic_DNA"/>
</dbReference>
<dbReference type="InterPro" id="IPR036388">
    <property type="entry name" value="WH-like_DNA-bd_sf"/>
</dbReference>
<proteinExistence type="inferred from homology"/>
<evidence type="ECO:0000256" key="1">
    <source>
        <dbReference type="ARBA" id="ARBA00009437"/>
    </source>
</evidence>
<evidence type="ECO:0000256" key="4">
    <source>
        <dbReference type="ARBA" id="ARBA00023163"/>
    </source>
</evidence>
<organism evidence="6 7">
    <name type="scientific">Brotonthovivens ammoniilytica</name>
    <dbReference type="NCBI Taxonomy" id="2981725"/>
    <lineage>
        <taxon>Bacteria</taxon>
        <taxon>Bacillati</taxon>
        <taxon>Bacillota</taxon>
        <taxon>Clostridia</taxon>
        <taxon>Lachnospirales</taxon>
        <taxon>Lachnospiraceae</taxon>
        <taxon>Brotonthovivens</taxon>
    </lineage>
</organism>
<dbReference type="Proteomes" id="UP001652442">
    <property type="component" value="Unassembled WGS sequence"/>
</dbReference>
<comment type="similarity">
    <text evidence="1">Belongs to the LysR transcriptional regulatory family.</text>
</comment>
<dbReference type="Pfam" id="PF03466">
    <property type="entry name" value="LysR_substrate"/>
    <property type="match status" value="1"/>
</dbReference>
<accession>A0ABT2TIT0</accession>
<dbReference type="SUPFAM" id="SSF46785">
    <property type="entry name" value="Winged helix' DNA-binding domain"/>
    <property type="match status" value="1"/>
</dbReference>